<reference evidence="6 7" key="1">
    <citation type="submission" date="2019-07" db="EMBL/GenBank/DDBJ databases">
        <authorList>
            <person name="Zhao L.H."/>
        </authorList>
    </citation>
    <scope>NUCLEOTIDE SEQUENCE [LARGE SCALE GENOMIC DNA]</scope>
    <source>
        <strain evidence="6 7">Co35</strain>
    </source>
</reference>
<keyword evidence="1" id="KW-0805">Transcription regulation</keyword>
<name>A0A554SPF5_9ACTN</name>
<keyword evidence="2 4" id="KW-0238">DNA-binding</keyword>
<dbReference type="EMBL" id="VLNT01000001">
    <property type="protein sequence ID" value="TSD68224.1"/>
    <property type="molecule type" value="Genomic_DNA"/>
</dbReference>
<dbReference type="SUPFAM" id="SSF46689">
    <property type="entry name" value="Homeodomain-like"/>
    <property type="match status" value="1"/>
</dbReference>
<dbReference type="InterPro" id="IPR001647">
    <property type="entry name" value="HTH_TetR"/>
</dbReference>
<comment type="caution">
    <text evidence="6">The sequence shown here is derived from an EMBL/GenBank/DDBJ whole genome shotgun (WGS) entry which is preliminary data.</text>
</comment>
<dbReference type="Gene3D" id="1.10.357.10">
    <property type="entry name" value="Tetracycline Repressor, domain 2"/>
    <property type="match status" value="1"/>
</dbReference>
<sequence>MCKGALVRAVAQHRAEQSTQVMIRATAELIEGGGLRAVTVAAVARRAGTSNGSLYHRFGDREGLLVALQRDTLDRLEAEALAVMELAREQEPEAAMRSAVRGALRLFGQYRSALRAFFVEGQEVAAFEARNAECLRRLSESAEALLVDRLGVAATEAAAIYRVLFSVGATRALFTEEQMRSERVGDDELENVLVRLLRR</sequence>
<keyword evidence="7" id="KW-1185">Reference proteome</keyword>
<dbReference type="InterPro" id="IPR009057">
    <property type="entry name" value="Homeodomain-like_sf"/>
</dbReference>
<dbReference type="GO" id="GO:0003700">
    <property type="term" value="F:DNA-binding transcription factor activity"/>
    <property type="evidence" value="ECO:0007669"/>
    <property type="project" value="TreeGrafter"/>
</dbReference>
<evidence type="ECO:0000256" key="4">
    <source>
        <dbReference type="PROSITE-ProRule" id="PRU00335"/>
    </source>
</evidence>
<dbReference type="PANTHER" id="PTHR30055">
    <property type="entry name" value="HTH-TYPE TRANSCRIPTIONAL REGULATOR RUTR"/>
    <property type="match status" value="1"/>
</dbReference>
<evidence type="ECO:0000313" key="6">
    <source>
        <dbReference type="EMBL" id="TSD68224.1"/>
    </source>
</evidence>
<evidence type="ECO:0000313" key="7">
    <source>
        <dbReference type="Proteomes" id="UP000316988"/>
    </source>
</evidence>
<gene>
    <name evidence="6" type="ORF">FNM00_01105</name>
</gene>
<evidence type="ECO:0000259" key="5">
    <source>
        <dbReference type="PROSITE" id="PS50977"/>
    </source>
</evidence>
<dbReference type="PRINTS" id="PR00455">
    <property type="entry name" value="HTHTETR"/>
</dbReference>
<dbReference type="Proteomes" id="UP000316988">
    <property type="component" value="Unassembled WGS sequence"/>
</dbReference>
<feature type="domain" description="HTH tetR-type" evidence="5">
    <location>
        <begin position="16"/>
        <end position="76"/>
    </location>
</feature>
<protein>
    <submittedName>
        <fullName evidence="6">TetR family transcriptional regulator</fullName>
    </submittedName>
</protein>
<dbReference type="OrthoDB" id="3786809at2"/>
<dbReference type="PROSITE" id="PS50977">
    <property type="entry name" value="HTH_TETR_2"/>
    <property type="match status" value="1"/>
</dbReference>
<dbReference type="Pfam" id="PF00440">
    <property type="entry name" value="TetR_N"/>
    <property type="match status" value="1"/>
</dbReference>
<evidence type="ECO:0000256" key="3">
    <source>
        <dbReference type="ARBA" id="ARBA00023163"/>
    </source>
</evidence>
<evidence type="ECO:0000256" key="2">
    <source>
        <dbReference type="ARBA" id="ARBA00023125"/>
    </source>
</evidence>
<dbReference type="AlphaFoldDB" id="A0A554SPF5"/>
<feature type="DNA-binding region" description="H-T-H motif" evidence="4">
    <location>
        <begin position="39"/>
        <end position="58"/>
    </location>
</feature>
<dbReference type="InterPro" id="IPR050109">
    <property type="entry name" value="HTH-type_TetR-like_transc_reg"/>
</dbReference>
<evidence type="ECO:0000256" key="1">
    <source>
        <dbReference type="ARBA" id="ARBA00023015"/>
    </source>
</evidence>
<keyword evidence="3" id="KW-0804">Transcription</keyword>
<proteinExistence type="predicted"/>
<dbReference type="PANTHER" id="PTHR30055:SF234">
    <property type="entry name" value="HTH-TYPE TRANSCRIPTIONAL REGULATOR BETI"/>
    <property type="match status" value="1"/>
</dbReference>
<dbReference type="GO" id="GO:0000976">
    <property type="term" value="F:transcription cis-regulatory region binding"/>
    <property type="evidence" value="ECO:0007669"/>
    <property type="project" value="TreeGrafter"/>
</dbReference>
<organism evidence="6 7">
    <name type="scientific">Aeromicrobium piscarium</name>
    <dbReference type="NCBI Taxonomy" id="2590901"/>
    <lineage>
        <taxon>Bacteria</taxon>
        <taxon>Bacillati</taxon>
        <taxon>Actinomycetota</taxon>
        <taxon>Actinomycetes</taxon>
        <taxon>Propionibacteriales</taxon>
        <taxon>Nocardioidaceae</taxon>
        <taxon>Aeromicrobium</taxon>
    </lineage>
</organism>
<accession>A0A554SPF5</accession>